<proteinExistence type="inferred from homology"/>
<evidence type="ECO:0000256" key="7">
    <source>
        <dbReference type="ARBA" id="ARBA00022840"/>
    </source>
</evidence>
<evidence type="ECO:0000256" key="3">
    <source>
        <dbReference type="ARBA" id="ARBA00017473"/>
    </source>
</evidence>
<evidence type="ECO:0000256" key="9">
    <source>
        <dbReference type="ARBA" id="ARBA00032554"/>
    </source>
</evidence>
<comment type="pathway">
    <text evidence="10">Isoprenoid biosynthesis; isopentenyl diphosphate biosynthesis via DXP pathway; isopentenyl diphosphate from 1-deoxy-D-xylulose 5-phosphate: step 3/6.</text>
</comment>
<gene>
    <name evidence="10" type="primary">ispE</name>
    <name evidence="13" type="ORF">ACFO5X_21305</name>
</gene>
<feature type="active site" evidence="10">
    <location>
        <position position="131"/>
    </location>
</feature>
<dbReference type="Gene3D" id="3.30.70.890">
    <property type="entry name" value="GHMP kinase, C-terminal domain"/>
    <property type="match status" value="1"/>
</dbReference>
<dbReference type="Pfam" id="PF08544">
    <property type="entry name" value="GHMP_kinases_C"/>
    <property type="match status" value="1"/>
</dbReference>
<comment type="similarity">
    <text evidence="1 10">Belongs to the GHMP kinase family. IspE subfamily.</text>
</comment>
<dbReference type="PANTHER" id="PTHR43527">
    <property type="entry name" value="4-DIPHOSPHOCYTIDYL-2-C-METHYL-D-ERYTHRITOL KINASE, CHLOROPLASTIC"/>
    <property type="match status" value="1"/>
</dbReference>
<dbReference type="RefSeq" id="WP_380721107.1">
    <property type="nucleotide sequence ID" value="NZ_JBHSGI010000033.1"/>
</dbReference>
<dbReference type="InterPro" id="IPR014721">
    <property type="entry name" value="Ribsml_uS5_D2-typ_fold_subgr"/>
</dbReference>
<comment type="function">
    <text evidence="10">Catalyzes the phosphorylation of the position 2 hydroxy group of 4-diphosphocytidyl-2C-methyl-D-erythritol.</text>
</comment>
<evidence type="ECO:0000313" key="14">
    <source>
        <dbReference type="Proteomes" id="UP001595973"/>
    </source>
</evidence>
<protein>
    <recommendedName>
        <fullName evidence="3 10">4-diphosphocytidyl-2-C-methyl-D-erythritol kinase</fullName>
        <shortName evidence="10">CMK</shortName>
        <ecNumber evidence="2 10">2.7.1.148</ecNumber>
    </recommendedName>
    <alternativeName>
        <fullName evidence="9 10">4-(cytidine-5'-diphospho)-2-C-methyl-D-erythritol kinase</fullName>
    </alternativeName>
</protein>
<evidence type="ECO:0000256" key="1">
    <source>
        <dbReference type="ARBA" id="ARBA00009684"/>
    </source>
</evidence>
<dbReference type="InterPro" id="IPR036554">
    <property type="entry name" value="GHMP_kinase_C_sf"/>
</dbReference>
<dbReference type="HAMAP" id="MF_00061">
    <property type="entry name" value="IspE"/>
    <property type="match status" value="1"/>
</dbReference>
<keyword evidence="14" id="KW-1185">Reference proteome</keyword>
<evidence type="ECO:0000256" key="10">
    <source>
        <dbReference type="HAMAP-Rule" id="MF_00061"/>
    </source>
</evidence>
<keyword evidence="7 10" id="KW-0067">ATP-binding</keyword>
<dbReference type="NCBIfam" id="NF011202">
    <property type="entry name" value="PRK14608.1"/>
    <property type="match status" value="1"/>
</dbReference>
<evidence type="ECO:0000256" key="4">
    <source>
        <dbReference type="ARBA" id="ARBA00022679"/>
    </source>
</evidence>
<dbReference type="PANTHER" id="PTHR43527:SF2">
    <property type="entry name" value="4-DIPHOSPHOCYTIDYL-2-C-METHYL-D-ERYTHRITOL KINASE, CHLOROPLASTIC"/>
    <property type="match status" value="1"/>
</dbReference>
<dbReference type="Pfam" id="PF00288">
    <property type="entry name" value="GHMP_kinases_N"/>
    <property type="match status" value="1"/>
</dbReference>
<keyword evidence="6 10" id="KW-0418">Kinase</keyword>
<feature type="binding site" evidence="10">
    <location>
        <begin position="92"/>
        <end position="102"/>
    </location>
    <ligand>
        <name>ATP</name>
        <dbReference type="ChEBI" id="CHEBI:30616"/>
    </ligand>
</feature>
<evidence type="ECO:0000313" key="13">
    <source>
        <dbReference type="EMBL" id="MFC4671101.1"/>
    </source>
</evidence>
<dbReference type="SUPFAM" id="SSF54211">
    <property type="entry name" value="Ribosomal protein S5 domain 2-like"/>
    <property type="match status" value="1"/>
</dbReference>
<evidence type="ECO:0000256" key="8">
    <source>
        <dbReference type="ARBA" id="ARBA00023229"/>
    </source>
</evidence>
<comment type="caution">
    <text evidence="13">The sequence shown here is derived from an EMBL/GenBank/DDBJ whole genome shotgun (WGS) entry which is preliminary data.</text>
</comment>
<name>A0ABV9KNB2_9RHOB</name>
<dbReference type="PIRSF" id="PIRSF010376">
    <property type="entry name" value="IspE"/>
    <property type="match status" value="1"/>
</dbReference>
<dbReference type="InterPro" id="IPR013750">
    <property type="entry name" value="GHMP_kinase_C_dom"/>
</dbReference>
<feature type="active site" evidence="10">
    <location>
        <position position="11"/>
    </location>
</feature>
<dbReference type="InterPro" id="IPR020568">
    <property type="entry name" value="Ribosomal_Su5_D2-typ_SF"/>
</dbReference>
<dbReference type="InterPro" id="IPR006204">
    <property type="entry name" value="GHMP_kinase_N_dom"/>
</dbReference>
<feature type="domain" description="GHMP kinase C-terminal" evidence="12">
    <location>
        <begin position="194"/>
        <end position="262"/>
    </location>
</feature>
<dbReference type="GO" id="GO:0050515">
    <property type="term" value="F:4-(cytidine 5'-diphospho)-2-C-methyl-D-erythritol kinase activity"/>
    <property type="evidence" value="ECO:0007669"/>
    <property type="project" value="UniProtKB-EC"/>
</dbReference>
<reference evidence="14" key="1">
    <citation type="journal article" date="2019" name="Int. J. Syst. Evol. Microbiol.">
        <title>The Global Catalogue of Microorganisms (GCM) 10K type strain sequencing project: providing services to taxonomists for standard genome sequencing and annotation.</title>
        <authorList>
            <consortium name="The Broad Institute Genomics Platform"/>
            <consortium name="The Broad Institute Genome Sequencing Center for Infectious Disease"/>
            <person name="Wu L."/>
            <person name="Ma J."/>
        </authorList>
    </citation>
    <scope>NUCLEOTIDE SEQUENCE [LARGE SCALE GENOMIC DNA]</scope>
    <source>
        <strain evidence="14">CGMCC 4.7283</strain>
    </source>
</reference>
<comment type="catalytic activity">
    <reaction evidence="10">
        <text>4-CDP-2-C-methyl-D-erythritol + ATP = 4-CDP-2-C-methyl-D-erythritol 2-phosphate + ADP + H(+)</text>
        <dbReference type="Rhea" id="RHEA:18437"/>
        <dbReference type="ChEBI" id="CHEBI:15378"/>
        <dbReference type="ChEBI" id="CHEBI:30616"/>
        <dbReference type="ChEBI" id="CHEBI:57823"/>
        <dbReference type="ChEBI" id="CHEBI:57919"/>
        <dbReference type="ChEBI" id="CHEBI:456216"/>
        <dbReference type="EC" id="2.7.1.148"/>
    </reaction>
</comment>
<dbReference type="NCBIfam" id="TIGR00154">
    <property type="entry name" value="ispE"/>
    <property type="match status" value="1"/>
</dbReference>
<dbReference type="EMBL" id="JBHSGI010000033">
    <property type="protein sequence ID" value="MFC4671101.1"/>
    <property type="molecule type" value="Genomic_DNA"/>
</dbReference>
<organism evidence="13 14">
    <name type="scientific">Seohaeicola nanhaiensis</name>
    <dbReference type="NCBI Taxonomy" id="1387282"/>
    <lineage>
        <taxon>Bacteria</taxon>
        <taxon>Pseudomonadati</taxon>
        <taxon>Pseudomonadota</taxon>
        <taxon>Alphaproteobacteria</taxon>
        <taxon>Rhodobacterales</taxon>
        <taxon>Roseobacteraceae</taxon>
        <taxon>Seohaeicola</taxon>
    </lineage>
</organism>
<dbReference type="Gene3D" id="3.30.230.10">
    <property type="match status" value="1"/>
</dbReference>
<sequence>MAANEVFAPAKINLTLHVTGQRGDGYHLLDSLVVFAGIGDTVAVAPAGALSLTVEGPEAAALSGEGDNLVLRAARLMGAERGAAIRLVKRLPVASGIGGGSADAAAALRALARLWGVALPDERQVLGLGADVPACLAGHPARMRGIGDDLAPVPGLPEMDIVLVNPGVAVPTPEVFRRLERRDNPPMPAELPRWRDAGDFAGWLAEQRNDLLAPALAVAPVIGEVLTALRGTDCLFAGMSGSGATCFALYPPGSAESARARIDGAHPGWWSAAGPVLR</sequence>
<dbReference type="EC" id="2.7.1.148" evidence="2 10"/>
<evidence type="ECO:0000256" key="5">
    <source>
        <dbReference type="ARBA" id="ARBA00022741"/>
    </source>
</evidence>
<evidence type="ECO:0000256" key="2">
    <source>
        <dbReference type="ARBA" id="ARBA00012052"/>
    </source>
</evidence>
<evidence type="ECO:0000259" key="12">
    <source>
        <dbReference type="Pfam" id="PF08544"/>
    </source>
</evidence>
<accession>A0ABV9KNB2</accession>
<dbReference type="SUPFAM" id="SSF55060">
    <property type="entry name" value="GHMP Kinase, C-terminal domain"/>
    <property type="match status" value="1"/>
</dbReference>
<keyword evidence="8 10" id="KW-0414">Isoprene biosynthesis</keyword>
<evidence type="ECO:0000256" key="6">
    <source>
        <dbReference type="ARBA" id="ARBA00022777"/>
    </source>
</evidence>
<dbReference type="Proteomes" id="UP001595973">
    <property type="component" value="Unassembled WGS sequence"/>
</dbReference>
<evidence type="ECO:0000259" key="11">
    <source>
        <dbReference type="Pfam" id="PF00288"/>
    </source>
</evidence>
<feature type="domain" description="GHMP kinase N-terminal" evidence="11">
    <location>
        <begin position="68"/>
        <end position="138"/>
    </location>
</feature>
<keyword evidence="5 10" id="KW-0547">Nucleotide-binding</keyword>
<keyword evidence="4 10" id="KW-0808">Transferase</keyword>
<dbReference type="InterPro" id="IPR004424">
    <property type="entry name" value="IspE"/>
</dbReference>